<feature type="transmembrane region" description="Helical" evidence="1">
    <location>
        <begin position="114"/>
        <end position="131"/>
    </location>
</feature>
<dbReference type="EMBL" id="BEGY01000040">
    <property type="protein sequence ID" value="GAX79260.1"/>
    <property type="molecule type" value="Genomic_DNA"/>
</dbReference>
<proteinExistence type="predicted"/>
<keyword evidence="1" id="KW-0812">Transmembrane</keyword>
<comment type="caution">
    <text evidence="2">The sequence shown here is derived from an EMBL/GenBank/DDBJ whole genome shotgun (WGS) entry which is preliminary data.</text>
</comment>
<sequence length="193" mass="20498">MYKQISAIVMSSSFPGWLAPLKFNPIRFIEFAGFGCTLVGSWVIAGLLVGGYCAAATNHLPGMLRRTSVTWLVSMPVASAQLVISTAAESQALVGDEGWYAKLPLAASGPGEPFTTAAGVLGVMVMWRAFYCTHLDPWSVESVKGVLRFREAVLMACVMAGTSALVLGALQVVVPQDAMENLDASIQAFLSHI</sequence>
<dbReference type="OrthoDB" id="541275at2759"/>
<name>A0A250X913_9CHLO</name>
<protein>
    <submittedName>
        <fullName evidence="2">Uncharacterized protein</fullName>
    </submittedName>
</protein>
<evidence type="ECO:0000313" key="3">
    <source>
        <dbReference type="Proteomes" id="UP000232323"/>
    </source>
</evidence>
<reference evidence="2 3" key="1">
    <citation type="submission" date="2017-08" db="EMBL/GenBank/DDBJ databases">
        <title>Acidophilic green algal genome provides insights into adaptation to an acidic environment.</title>
        <authorList>
            <person name="Hirooka S."/>
            <person name="Hirose Y."/>
            <person name="Kanesaki Y."/>
            <person name="Higuchi S."/>
            <person name="Fujiwara T."/>
            <person name="Onuma R."/>
            <person name="Era A."/>
            <person name="Ohbayashi R."/>
            <person name="Uzuka A."/>
            <person name="Nozaki H."/>
            <person name="Yoshikawa H."/>
            <person name="Miyagishima S.Y."/>
        </authorList>
    </citation>
    <scope>NUCLEOTIDE SEQUENCE [LARGE SCALE GENOMIC DNA]</scope>
    <source>
        <strain evidence="2 3">NIES-2499</strain>
    </source>
</reference>
<organism evidence="2 3">
    <name type="scientific">Chlamydomonas eustigma</name>
    <dbReference type="NCBI Taxonomy" id="1157962"/>
    <lineage>
        <taxon>Eukaryota</taxon>
        <taxon>Viridiplantae</taxon>
        <taxon>Chlorophyta</taxon>
        <taxon>core chlorophytes</taxon>
        <taxon>Chlorophyceae</taxon>
        <taxon>CS clade</taxon>
        <taxon>Chlamydomonadales</taxon>
        <taxon>Chlamydomonadaceae</taxon>
        <taxon>Chlamydomonas</taxon>
    </lineage>
</organism>
<feature type="transmembrane region" description="Helical" evidence="1">
    <location>
        <begin position="31"/>
        <end position="57"/>
    </location>
</feature>
<keyword evidence="1" id="KW-1133">Transmembrane helix</keyword>
<gene>
    <name evidence="2" type="ORF">CEUSTIGMA_g6700.t1</name>
</gene>
<feature type="transmembrane region" description="Helical" evidence="1">
    <location>
        <begin position="152"/>
        <end position="174"/>
    </location>
</feature>
<keyword evidence="3" id="KW-1185">Reference proteome</keyword>
<dbReference type="AlphaFoldDB" id="A0A250X913"/>
<keyword evidence="1" id="KW-0472">Membrane</keyword>
<dbReference type="Proteomes" id="UP000232323">
    <property type="component" value="Unassembled WGS sequence"/>
</dbReference>
<accession>A0A250X913</accession>
<evidence type="ECO:0000256" key="1">
    <source>
        <dbReference type="SAM" id="Phobius"/>
    </source>
</evidence>
<evidence type="ECO:0000313" key="2">
    <source>
        <dbReference type="EMBL" id="GAX79260.1"/>
    </source>
</evidence>